<dbReference type="GO" id="GO:0043565">
    <property type="term" value="F:sequence-specific DNA binding"/>
    <property type="evidence" value="ECO:0007669"/>
    <property type="project" value="TreeGrafter"/>
</dbReference>
<sequence>MENWDDIRVFLAVARAESLSGAAPGLKMDPATLGRRVARLEERLGTALFVKSPQGYALTPRGELLMDRGAILMVFPPGIGKKFVALGRT</sequence>
<dbReference type="InterPro" id="IPR036390">
    <property type="entry name" value="WH_DNA-bd_sf"/>
</dbReference>
<evidence type="ECO:0000313" key="3">
    <source>
        <dbReference type="EMBL" id="MCP1168860.1"/>
    </source>
</evidence>
<dbReference type="Pfam" id="PF00126">
    <property type="entry name" value="HTH_1"/>
    <property type="match status" value="1"/>
</dbReference>
<comment type="caution">
    <text evidence="3">The sequence shown here is derived from an EMBL/GenBank/DDBJ whole genome shotgun (WGS) entry which is preliminary data.</text>
</comment>
<accession>A0A9X2FQX6</accession>
<evidence type="ECO:0000256" key="1">
    <source>
        <dbReference type="ARBA" id="ARBA00009437"/>
    </source>
</evidence>
<dbReference type="Gene3D" id="1.10.10.10">
    <property type="entry name" value="Winged helix-like DNA-binding domain superfamily/Winged helix DNA-binding domain"/>
    <property type="match status" value="1"/>
</dbReference>
<evidence type="ECO:0000259" key="2">
    <source>
        <dbReference type="PROSITE" id="PS50931"/>
    </source>
</evidence>
<comment type="similarity">
    <text evidence="1">Belongs to the LysR transcriptional regulatory family.</text>
</comment>
<protein>
    <submittedName>
        <fullName evidence="3">LysR family transcriptional regulator</fullName>
    </submittedName>
</protein>
<dbReference type="InterPro" id="IPR058163">
    <property type="entry name" value="LysR-type_TF_proteobact-type"/>
</dbReference>
<dbReference type="PANTHER" id="PTHR30537">
    <property type="entry name" value="HTH-TYPE TRANSCRIPTIONAL REGULATOR"/>
    <property type="match status" value="1"/>
</dbReference>
<gene>
    <name evidence="3" type="ORF">NHG85_10040</name>
</gene>
<evidence type="ECO:0000313" key="4">
    <source>
        <dbReference type="Proteomes" id="UP001139477"/>
    </source>
</evidence>
<organism evidence="3 4">
    <name type="scientific">Limimaricola litoreus</name>
    <dbReference type="NCBI Taxonomy" id="2955316"/>
    <lineage>
        <taxon>Bacteria</taxon>
        <taxon>Pseudomonadati</taxon>
        <taxon>Pseudomonadota</taxon>
        <taxon>Alphaproteobacteria</taxon>
        <taxon>Rhodobacterales</taxon>
        <taxon>Paracoccaceae</taxon>
        <taxon>Limimaricola</taxon>
    </lineage>
</organism>
<dbReference type="SUPFAM" id="SSF46785">
    <property type="entry name" value="Winged helix' DNA-binding domain"/>
    <property type="match status" value="1"/>
</dbReference>
<dbReference type="PANTHER" id="PTHR30537:SF3">
    <property type="entry name" value="TRANSCRIPTIONAL REGULATORY PROTEIN"/>
    <property type="match status" value="1"/>
</dbReference>
<reference evidence="3" key="1">
    <citation type="submission" date="2022-06" db="EMBL/GenBank/DDBJ databases">
        <title>Limimaricola sediminis sp. nov., isolated from an intertidal sediment.</title>
        <authorList>
            <person name="Shao X."/>
        </authorList>
    </citation>
    <scope>NUCLEOTIDE SEQUENCE</scope>
    <source>
        <strain evidence="3">ASW11-118</strain>
    </source>
</reference>
<dbReference type="EMBL" id="JAMYXC010000153">
    <property type="protein sequence ID" value="MCP1168860.1"/>
    <property type="molecule type" value="Genomic_DNA"/>
</dbReference>
<dbReference type="RefSeq" id="WP_253332012.1">
    <property type="nucleotide sequence ID" value="NZ_JAMYXC010000153.1"/>
</dbReference>
<dbReference type="InterPro" id="IPR000847">
    <property type="entry name" value="LysR_HTH_N"/>
</dbReference>
<dbReference type="GO" id="GO:0003700">
    <property type="term" value="F:DNA-binding transcription factor activity"/>
    <property type="evidence" value="ECO:0007669"/>
    <property type="project" value="InterPro"/>
</dbReference>
<dbReference type="Proteomes" id="UP001139477">
    <property type="component" value="Unassembled WGS sequence"/>
</dbReference>
<dbReference type="PROSITE" id="PS50931">
    <property type="entry name" value="HTH_LYSR"/>
    <property type="match status" value="1"/>
</dbReference>
<name>A0A9X2FQX6_9RHOB</name>
<feature type="non-terminal residue" evidence="3">
    <location>
        <position position="89"/>
    </location>
</feature>
<proteinExistence type="inferred from homology"/>
<dbReference type="GO" id="GO:0006351">
    <property type="term" value="P:DNA-templated transcription"/>
    <property type="evidence" value="ECO:0007669"/>
    <property type="project" value="TreeGrafter"/>
</dbReference>
<keyword evidence="4" id="KW-1185">Reference proteome</keyword>
<feature type="domain" description="HTH lysR-type" evidence="2">
    <location>
        <begin position="1"/>
        <end position="59"/>
    </location>
</feature>
<dbReference type="AlphaFoldDB" id="A0A9X2FQX6"/>
<dbReference type="InterPro" id="IPR036388">
    <property type="entry name" value="WH-like_DNA-bd_sf"/>
</dbReference>